<reference evidence="6" key="1">
    <citation type="journal article" date="2014" name="Genome Announc.">
        <title>Draft Genome Sequence of Marine Flavobacterium Jejuia pallidilutea Strain 11shimoA1 and Pigmentation Mutants.</title>
        <authorList>
            <person name="Takatani N."/>
            <person name="Nakanishi M."/>
            <person name="Meirelles P."/>
            <person name="Mino S."/>
            <person name="Suda W."/>
            <person name="Oshima K."/>
            <person name="Hattori M."/>
            <person name="Ohkuma M."/>
            <person name="Hosokawa M."/>
            <person name="Miyashita K."/>
            <person name="Thompson F.L."/>
            <person name="Niwa A."/>
            <person name="Sawabe T."/>
            <person name="Sawabe T."/>
        </authorList>
    </citation>
    <scope>NUCLEOTIDE SEQUENCE [LARGE SCALE GENOMIC DNA]</scope>
    <source>
        <strain evidence="6">JCM 19538</strain>
    </source>
</reference>
<evidence type="ECO:0000313" key="7">
    <source>
        <dbReference type="Proteomes" id="UP000251545"/>
    </source>
</evidence>
<gene>
    <name evidence="4" type="ORF">CLV33_10896</name>
    <name evidence="1" type="ORF">JCM19301_94</name>
    <name evidence="2" type="ORF">JCM19302_428</name>
    <name evidence="3" type="ORF">JCM19538_557</name>
</gene>
<organism evidence="2 5">
    <name type="scientific">Jejuia pallidilutea</name>
    <dbReference type="NCBI Taxonomy" id="504487"/>
    <lineage>
        <taxon>Bacteria</taxon>
        <taxon>Pseudomonadati</taxon>
        <taxon>Bacteroidota</taxon>
        <taxon>Flavobacteriia</taxon>
        <taxon>Flavobacteriales</taxon>
        <taxon>Flavobacteriaceae</taxon>
        <taxon>Jejuia</taxon>
    </lineage>
</organism>
<dbReference type="STRING" id="504487.JCM19538_557"/>
<dbReference type="eggNOG" id="ENOG5032VI6">
    <property type="taxonomic scope" value="Bacteria"/>
</dbReference>
<dbReference type="Proteomes" id="UP000029641">
    <property type="component" value="Unassembled WGS sequence"/>
</dbReference>
<dbReference type="Proteomes" id="UP000251545">
    <property type="component" value="Unassembled WGS sequence"/>
</dbReference>
<dbReference type="AlphaFoldDB" id="A0A090W4Q4"/>
<comment type="caution">
    <text evidence="2">The sequence shown here is derived from an EMBL/GenBank/DDBJ whole genome shotgun (WGS) entry which is preliminary data.</text>
</comment>
<evidence type="ECO:0000313" key="2">
    <source>
        <dbReference type="EMBL" id="GAL71921.1"/>
    </source>
</evidence>
<keyword evidence="6" id="KW-1185">Reference proteome</keyword>
<evidence type="ECO:0000313" key="6">
    <source>
        <dbReference type="Proteomes" id="UP000030184"/>
    </source>
</evidence>
<reference evidence="4 7" key="2">
    <citation type="submission" date="2018-02" db="EMBL/GenBank/DDBJ databases">
        <title>Genomic Encyclopedia of Archaeal and Bacterial Type Strains, Phase II (KMG-II): from individual species to whole genera.</title>
        <authorList>
            <person name="Goeker M."/>
        </authorList>
    </citation>
    <scope>NUCLEOTIDE SEQUENCE [LARGE SCALE GENOMIC DNA]</scope>
    <source>
        <strain evidence="4 7">DSM 21165</strain>
    </source>
</reference>
<dbReference type="OrthoDB" id="1524637at2"/>
<name>A0A090W4Q4_9FLAO</name>
<evidence type="ECO:0000313" key="1">
    <source>
        <dbReference type="EMBL" id="GAL68451.1"/>
    </source>
</evidence>
<dbReference type="EMBL" id="PVEO01000008">
    <property type="protein sequence ID" value="PQV46939.1"/>
    <property type="molecule type" value="Genomic_DNA"/>
</dbReference>
<evidence type="ECO:0000313" key="3">
    <source>
        <dbReference type="EMBL" id="GAL89575.1"/>
    </source>
</evidence>
<dbReference type="Proteomes" id="UP000030184">
    <property type="component" value="Unassembled WGS sequence"/>
</dbReference>
<evidence type="ECO:0000313" key="4">
    <source>
        <dbReference type="EMBL" id="PQV46939.1"/>
    </source>
</evidence>
<accession>A0A090W4Q4</accession>
<evidence type="ECO:0000313" key="5">
    <source>
        <dbReference type="Proteomes" id="UP000029646"/>
    </source>
</evidence>
<dbReference type="EMBL" id="BBNY01000015">
    <property type="protein sequence ID" value="GAL89575.1"/>
    <property type="molecule type" value="Genomic_DNA"/>
</dbReference>
<dbReference type="Proteomes" id="UP000029646">
    <property type="component" value="Unassembled WGS sequence"/>
</dbReference>
<dbReference type="EMBL" id="BBNR01000020">
    <property type="protein sequence ID" value="GAL68451.1"/>
    <property type="molecule type" value="Genomic_DNA"/>
</dbReference>
<evidence type="ECO:0008006" key="8">
    <source>
        <dbReference type="Google" id="ProtNLM"/>
    </source>
</evidence>
<sequence>MKLVIVTAVEEFQKDLLKLFKKANIENFSSSDIDGYKNGSSVLMASSWFPGEKFGNESRLFFSFTEDKNIDALFNLIKEFNSNLETNNPVKAVVVPIEKFI</sequence>
<proteinExistence type="predicted"/>
<dbReference type="RefSeq" id="WP_042245641.1">
    <property type="nucleotide sequence ID" value="NZ_BBNR01000020.1"/>
</dbReference>
<dbReference type="EMBL" id="BBNS01000017">
    <property type="protein sequence ID" value="GAL71921.1"/>
    <property type="molecule type" value="Genomic_DNA"/>
</dbReference>
<protein>
    <recommendedName>
        <fullName evidence="8">Nitrogen regulatory protein P-II</fullName>
    </recommendedName>
</protein>